<evidence type="ECO:0000259" key="16">
    <source>
        <dbReference type="PROSITE" id="PS51352"/>
    </source>
</evidence>
<evidence type="ECO:0000256" key="1">
    <source>
        <dbReference type="ARBA" id="ARBA00001182"/>
    </source>
</evidence>
<name>A0A199UL81_ANACO</name>
<evidence type="ECO:0000313" key="17">
    <source>
        <dbReference type="EMBL" id="OAY65494.1"/>
    </source>
</evidence>
<dbReference type="InterPro" id="IPR005792">
    <property type="entry name" value="Prot_disulphide_isomerase"/>
</dbReference>
<keyword evidence="7" id="KW-0256">Endoplasmic reticulum</keyword>
<dbReference type="Gene3D" id="3.40.30.10">
    <property type="entry name" value="Glutaredoxin"/>
    <property type="match status" value="4"/>
</dbReference>
<dbReference type="PANTHER" id="PTHR18929:SF132">
    <property type="entry name" value="PROTEIN DISULFIDE-ISOMERASE A3"/>
    <property type="match status" value="1"/>
</dbReference>
<feature type="domain" description="Thioredoxin" evidence="16">
    <location>
        <begin position="360"/>
        <end position="487"/>
    </location>
</feature>
<dbReference type="NCBIfam" id="TIGR01130">
    <property type="entry name" value="ER_PDI_fam"/>
    <property type="match status" value="1"/>
</dbReference>
<dbReference type="InterPro" id="IPR017937">
    <property type="entry name" value="Thioredoxin_CS"/>
</dbReference>
<dbReference type="SUPFAM" id="SSF52833">
    <property type="entry name" value="Thioredoxin-like"/>
    <property type="match status" value="4"/>
</dbReference>
<dbReference type="GO" id="GO:0006457">
    <property type="term" value="P:protein folding"/>
    <property type="evidence" value="ECO:0007669"/>
    <property type="project" value="TreeGrafter"/>
</dbReference>
<feature type="disulfide bond" description="Redox-active" evidence="13">
    <location>
        <begin position="64"/>
        <end position="67"/>
    </location>
</feature>
<reference evidence="17 18" key="1">
    <citation type="journal article" date="2016" name="DNA Res.">
        <title>The draft genome of MD-2 pineapple using hybrid error correction of long reads.</title>
        <authorList>
            <person name="Redwan R.M."/>
            <person name="Saidin A."/>
            <person name="Kumar S.V."/>
        </authorList>
    </citation>
    <scope>NUCLEOTIDE SEQUENCE [LARGE SCALE GENOMIC DNA]</scope>
    <source>
        <strain evidence="18">cv. MD2</strain>
        <tissue evidence="17">Leaf</tissue>
    </source>
</reference>
<comment type="subcellular location">
    <subcellularLocation>
        <location evidence="2">Endoplasmic reticulum lumen</location>
    </subcellularLocation>
</comment>
<dbReference type="CDD" id="cd02995">
    <property type="entry name" value="PDI_a_PDI_a'_C"/>
    <property type="match status" value="1"/>
</dbReference>
<dbReference type="PANTHER" id="PTHR18929">
    <property type="entry name" value="PROTEIN DISULFIDE ISOMERASE"/>
    <property type="match status" value="1"/>
</dbReference>
<dbReference type="CDD" id="cd02982">
    <property type="entry name" value="PDI_b'_family"/>
    <property type="match status" value="1"/>
</dbReference>
<evidence type="ECO:0000256" key="3">
    <source>
        <dbReference type="ARBA" id="ARBA00006347"/>
    </source>
</evidence>
<dbReference type="Pfam" id="PF13848">
    <property type="entry name" value="Thioredoxin_6"/>
    <property type="match status" value="1"/>
</dbReference>
<keyword evidence="5 15" id="KW-0732">Signal</keyword>
<evidence type="ECO:0000256" key="4">
    <source>
        <dbReference type="ARBA" id="ARBA00012723"/>
    </source>
</evidence>
<feature type="signal peptide" evidence="15">
    <location>
        <begin position="1"/>
        <end position="22"/>
    </location>
</feature>
<gene>
    <name evidence="17" type="ORF">ACMD2_03000</name>
</gene>
<sequence>MAISRVSISFFVVALFLATADGEEGEEAAVVEGSAVLTLDASNFSEVVAKHPFIVVEFYAPWSCVLCKKLDPEYEKAAAVLSEHDPPIILAKFDADDEKNRGLADQFGIDGFPTVKILRNQGKSAQEYKGPRKAEAIVQYLKKQAGPASAEIKTVEDAGNYIDYKTVTIVGVFPEYTGEEFENFRAVAEKLRSDYVFAHTLDAKLLPRGDSAVKGPAVRLFKPFDELFMDFEDFSTDALEKFIEVASVPTITIFNKDPSNHPFLMKFFNSPNSKALLFLRFNSYKFDVYKSKLHEVAELYKGKNISFLIGDSENSESAFEYFEVKDDQAPLIILLQEDDNKKYIKTNVEPDQIAAWLKDYQDGKLTPFRKSEPIPVVNDEPVKVVVADSLRDVVFNSGKNVFLEFYAPWCEHCKKLAPILEEVAISFKNETDIVIAKMDATANDVPKEFDIPGYPTLYFVSASGKRLPYDGERTAEEIIDFVQKNRETTSDTTTSSESIKDEL</sequence>
<keyword evidence="10 17" id="KW-0413">Isomerase</keyword>
<dbReference type="FunFam" id="3.40.30.10:FF:000152">
    <property type="entry name" value="Protein disulfide-isomerase"/>
    <property type="match status" value="1"/>
</dbReference>
<evidence type="ECO:0000256" key="7">
    <source>
        <dbReference type="ARBA" id="ARBA00022824"/>
    </source>
</evidence>
<feature type="disulfide bond" description="Redox-active" evidence="13">
    <location>
        <begin position="410"/>
        <end position="413"/>
    </location>
</feature>
<dbReference type="GO" id="GO:0003756">
    <property type="term" value="F:protein disulfide isomerase activity"/>
    <property type="evidence" value="ECO:0007669"/>
    <property type="project" value="UniProtKB-EC"/>
</dbReference>
<evidence type="ECO:0000256" key="5">
    <source>
        <dbReference type="ARBA" id="ARBA00022729"/>
    </source>
</evidence>
<proteinExistence type="inferred from homology"/>
<dbReference type="InterPro" id="IPR013766">
    <property type="entry name" value="Thioredoxin_domain"/>
</dbReference>
<dbReference type="CDD" id="cd02981">
    <property type="entry name" value="PDI_b_family"/>
    <property type="match status" value="1"/>
</dbReference>
<evidence type="ECO:0000313" key="18">
    <source>
        <dbReference type="Proteomes" id="UP000092600"/>
    </source>
</evidence>
<keyword evidence="9" id="KW-0325">Glycoprotein</keyword>
<dbReference type="InterPro" id="IPR036249">
    <property type="entry name" value="Thioredoxin-like_sf"/>
</dbReference>
<dbReference type="FunFam" id="3.40.30.10:FF:000150">
    <property type="entry name" value="Protein disulfide-isomerase"/>
    <property type="match status" value="1"/>
</dbReference>
<keyword evidence="8 13" id="KW-1015">Disulfide bond</keyword>
<evidence type="ECO:0000256" key="2">
    <source>
        <dbReference type="ARBA" id="ARBA00004319"/>
    </source>
</evidence>
<comment type="similarity">
    <text evidence="3">Belongs to the protein disulfide isomerase family.</text>
</comment>
<dbReference type="CDD" id="cd02961">
    <property type="entry name" value="PDI_a_family"/>
    <property type="match status" value="1"/>
</dbReference>
<evidence type="ECO:0000256" key="15">
    <source>
        <dbReference type="SAM" id="SignalP"/>
    </source>
</evidence>
<dbReference type="GO" id="GO:0005788">
    <property type="term" value="C:endoplasmic reticulum lumen"/>
    <property type="evidence" value="ECO:0007669"/>
    <property type="project" value="UniProtKB-SubCell"/>
</dbReference>
<evidence type="ECO:0000256" key="9">
    <source>
        <dbReference type="ARBA" id="ARBA00023180"/>
    </source>
</evidence>
<protein>
    <recommendedName>
        <fullName evidence="4">protein disulfide-isomerase</fullName>
        <ecNumber evidence="4">5.3.4.1</ecNumber>
    </recommendedName>
</protein>
<comment type="catalytic activity">
    <reaction evidence="1">
        <text>Catalyzes the rearrangement of -S-S- bonds in proteins.</text>
        <dbReference type="EC" id="5.3.4.1"/>
    </reaction>
</comment>
<evidence type="ECO:0000256" key="12">
    <source>
        <dbReference type="ARBA" id="ARBA00060135"/>
    </source>
</evidence>
<evidence type="ECO:0000256" key="14">
    <source>
        <dbReference type="SAM" id="MobiDB-lite"/>
    </source>
</evidence>
<dbReference type="STRING" id="4615.A0A199UL81"/>
<dbReference type="GO" id="GO:0034976">
    <property type="term" value="P:response to endoplasmic reticulum stress"/>
    <property type="evidence" value="ECO:0007669"/>
    <property type="project" value="TreeGrafter"/>
</dbReference>
<comment type="caution">
    <text evidence="17">The sequence shown here is derived from an EMBL/GenBank/DDBJ whole genome shotgun (WGS) entry which is preliminary data.</text>
</comment>
<feature type="domain" description="Thioredoxin" evidence="16">
    <location>
        <begin position="22"/>
        <end position="146"/>
    </location>
</feature>
<dbReference type="EC" id="5.3.4.1" evidence="4"/>
<evidence type="ECO:0000256" key="11">
    <source>
        <dbReference type="ARBA" id="ARBA00023284"/>
    </source>
</evidence>
<keyword evidence="11 13" id="KW-0676">Redox-active center</keyword>
<feature type="region of interest" description="Disordered" evidence="14">
    <location>
        <begin position="483"/>
        <end position="503"/>
    </location>
</feature>
<evidence type="ECO:0000256" key="10">
    <source>
        <dbReference type="ARBA" id="ARBA00023235"/>
    </source>
</evidence>
<evidence type="ECO:0000256" key="6">
    <source>
        <dbReference type="ARBA" id="ARBA00022737"/>
    </source>
</evidence>
<dbReference type="Proteomes" id="UP000092600">
    <property type="component" value="Unassembled WGS sequence"/>
</dbReference>
<dbReference type="FunFam" id="3.40.30.10:FF:000107">
    <property type="entry name" value="Protein disulfide-isomerase 5-2"/>
    <property type="match status" value="1"/>
</dbReference>
<keyword evidence="6" id="KW-0677">Repeat</keyword>
<dbReference type="FunFam" id="3.40.30.10:FF:000143">
    <property type="entry name" value="Protein disulfide-isomerase"/>
    <property type="match status" value="1"/>
</dbReference>
<dbReference type="Pfam" id="PF00085">
    <property type="entry name" value="Thioredoxin"/>
    <property type="match status" value="2"/>
</dbReference>
<dbReference type="PROSITE" id="PS00194">
    <property type="entry name" value="THIOREDOXIN_1"/>
    <property type="match status" value="1"/>
</dbReference>
<evidence type="ECO:0000256" key="13">
    <source>
        <dbReference type="PIRSR" id="PIRSR605792-51"/>
    </source>
</evidence>
<evidence type="ECO:0000256" key="8">
    <source>
        <dbReference type="ARBA" id="ARBA00023157"/>
    </source>
</evidence>
<comment type="function">
    <text evidence="12">Acts as a protein-folding catalyst that interacts with nascent polypeptides to catalyze the formation, isomerization, and reduction or oxidation of disulfide bonds. May play a role in storage protein biogenesis.</text>
</comment>
<dbReference type="AlphaFoldDB" id="A0A199UL81"/>
<feature type="chain" id="PRO_5008285311" description="protein disulfide-isomerase" evidence="15">
    <location>
        <begin position="23"/>
        <end position="503"/>
    </location>
</feature>
<accession>A0A199UL81</accession>
<dbReference type="EMBL" id="LSRQ01006888">
    <property type="protein sequence ID" value="OAY65494.1"/>
    <property type="molecule type" value="Genomic_DNA"/>
</dbReference>
<organism evidence="17 18">
    <name type="scientific">Ananas comosus</name>
    <name type="common">Pineapple</name>
    <name type="synonym">Ananas ananas</name>
    <dbReference type="NCBI Taxonomy" id="4615"/>
    <lineage>
        <taxon>Eukaryota</taxon>
        <taxon>Viridiplantae</taxon>
        <taxon>Streptophyta</taxon>
        <taxon>Embryophyta</taxon>
        <taxon>Tracheophyta</taxon>
        <taxon>Spermatophyta</taxon>
        <taxon>Magnoliopsida</taxon>
        <taxon>Liliopsida</taxon>
        <taxon>Poales</taxon>
        <taxon>Bromeliaceae</taxon>
        <taxon>Bromelioideae</taxon>
        <taxon>Ananas</taxon>
    </lineage>
</organism>
<dbReference type="PROSITE" id="PS51352">
    <property type="entry name" value="THIOREDOXIN_2"/>
    <property type="match status" value="2"/>
</dbReference>